<evidence type="ECO:0000259" key="2">
    <source>
        <dbReference type="Pfam" id="PF04773"/>
    </source>
</evidence>
<dbReference type="Pfam" id="PF04773">
    <property type="entry name" value="FecR"/>
    <property type="match status" value="1"/>
</dbReference>
<dbReference type="InterPro" id="IPR006860">
    <property type="entry name" value="FecR"/>
</dbReference>
<dbReference type="Pfam" id="PF16344">
    <property type="entry name" value="FecR_C"/>
    <property type="match status" value="1"/>
</dbReference>
<dbReference type="InterPro" id="IPR012373">
    <property type="entry name" value="Ferrdict_sens_TM"/>
</dbReference>
<dbReference type="Gene3D" id="3.55.50.30">
    <property type="match status" value="1"/>
</dbReference>
<dbReference type="STRING" id="1642818.AWE51_11570"/>
<dbReference type="OrthoDB" id="1097347at2"/>
<name>A0A162YK51_9FLAO</name>
<keyword evidence="1" id="KW-0812">Transmembrane</keyword>
<evidence type="ECO:0000313" key="5">
    <source>
        <dbReference type="Proteomes" id="UP000076715"/>
    </source>
</evidence>
<sequence>MDDFLAKWASGDISEEEKEKFRQSKDYDLYKSILEGTEFLDLPDYNKDQSFTKVQEKIAKVPKVISLIPKWLYFAAASIALLIGFNVFFKASTTHTSGYGEQVSFSLPDDSEVILNANSSITYSTNSWQDERSLALNGEAYFKVNKGSTFTVKTANGEVSVLGTQFSVNANKTTFEVQCFEGKVRAKKGELSKVISKGQAVRAHNNNFEHWKLNQNSPSWLGDESTFDNVPLQQVILALENQYHIDIISDHINSDIRFTGFFTHSNLEIALKTVFETLEIEYTFKNKETLVLLTNNK</sequence>
<gene>
    <name evidence="4" type="ORF">AWE51_11570</name>
</gene>
<dbReference type="Gene3D" id="2.60.120.1440">
    <property type="match status" value="1"/>
</dbReference>
<dbReference type="InterPro" id="IPR032508">
    <property type="entry name" value="FecR_C"/>
</dbReference>
<organism evidence="4 5">
    <name type="scientific">Aquimarina aggregata</name>
    <dbReference type="NCBI Taxonomy" id="1642818"/>
    <lineage>
        <taxon>Bacteria</taxon>
        <taxon>Pseudomonadati</taxon>
        <taxon>Bacteroidota</taxon>
        <taxon>Flavobacteriia</taxon>
        <taxon>Flavobacteriales</taxon>
        <taxon>Flavobacteriaceae</taxon>
        <taxon>Aquimarina</taxon>
    </lineage>
</organism>
<dbReference type="AlphaFoldDB" id="A0A162YK51"/>
<proteinExistence type="predicted"/>
<keyword evidence="1" id="KW-0472">Membrane</keyword>
<dbReference type="Proteomes" id="UP000076715">
    <property type="component" value="Unassembled WGS sequence"/>
</dbReference>
<reference evidence="4 5" key="1">
    <citation type="submission" date="2016-01" db="EMBL/GenBank/DDBJ databases">
        <title>The draft genome sequence of Aquimarina sp. RZW4-3-2.</title>
        <authorList>
            <person name="Wang Y."/>
        </authorList>
    </citation>
    <scope>NUCLEOTIDE SEQUENCE [LARGE SCALE GENOMIC DNA]</scope>
    <source>
        <strain evidence="4 5">RZW4-3-2</strain>
    </source>
</reference>
<protein>
    <submittedName>
        <fullName evidence="4">Uncharacterized protein</fullName>
    </submittedName>
</protein>
<comment type="caution">
    <text evidence="4">The sequence shown here is derived from an EMBL/GenBank/DDBJ whole genome shotgun (WGS) entry which is preliminary data.</text>
</comment>
<dbReference type="PIRSF" id="PIRSF018266">
    <property type="entry name" value="FecR"/>
    <property type="match status" value="1"/>
</dbReference>
<dbReference type="PANTHER" id="PTHR30273">
    <property type="entry name" value="PERIPLASMIC SIGNAL SENSOR AND SIGMA FACTOR ACTIVATOR FECR-RELATED"/>
    <property type="match status" value="1"/>
</dbReference>
<keyword evidence="5" id="KW-1185">Reference proteome</keyword>
<accession>A0A162YK51</accession>
<dbReference type="EMBL" id="LQRT01000035">
    <property type="protein sequence ID" value="KZS39186.1"/>
    <property type="molecule type" value="Genomic_DNA"/>
</dbReference>
<dbReference type="RefSeq" id="WP_066317050.1">
    <property type="nucleotide sequence ID" value="NZ_LQRT01000035.1"/>
</dbReference>
<evidence type="ECO:0000256" key="1">
    <source>
        <dbReference type="SAM" id="Phobius"/>
    </source>
</evidence>
<keyword evidence="1" id="KW-1133">Transmembrane helix</keyword>
<evidence type="ECO:0000259" key="3">
    <source>
        <dbReference type="Pfam" id="PF16344"/>
    </source>
</evidence>
<feature type="domain" description="FecR protein" evidence="2">
    <location>
        <begin position="94"/>
        <end position="185"/>
    </location>
</feature>
<dbReference type="PANTHER" id="PTHR30273:SF2">
    <property type="entry name" value="PROTEIN FECR"/>
    <property type="match status" value="1"/>
</dbReference>
<feature type="domain" description="Protein FecR C-terminal" evidence="3">
    <location>
        <begin position="226"/>
        <end position="289"/>
    </location>
</feature>
<feature type="transmembrane region" description="Helical" evidence="1">
    <location>
        <begin position="71"/>
        <end position="89"/>
    </location>
</feature>
<dbReference type="GO" id="GO:0016989">
    <property type="term" value="F:sigma factor antagonist activity"/>
    <property type="evidence" value="ECO:0007669"/>
    <property type="project" value="TreeGrafter"/>
</dbReference>
<evidence type="ECO:0000313" key="4">
    <source>
        <dbReference type="EMBL" id="KZS39186.1"/>
    </source>
</evidence>